<comment type="caution">
    <text evidence="3">The sequence shown here is derived from an EMBL/GenBank/DDBJ whole genome shotgun (WGS) entry which is preliminary data.</text>
</comment>
<dbReference type="EMBL" id="DVOD01000021">
    <property type="protein sequence ID" value="HIU92121.1"/>
    <property type="molecule type" value="Genomic_DNA"/>
</dbReference>
<gene>
    <name evidence="3" type="ORF">IAD26_03180</name>
</gene>
<dbReference type="CDD" id="cd00093">
    <property type="entry name" value="HTH_XRE"/>
    <property type="match status" value="1"/>
</dbReference>
<reference evidence="3" key="2">
    <citation type="journal article" date="2021" name="PeerJ">
        <title>Extensive microbial diversity within the chicken gut microbiome revealed by metagenomics and culture.</title>
        <authorList>
            <person name="Gilroy R."/>
            <person name="Ravi A."/>
            <person name="Getino M."/>
            <person name="Pursley I."/>
            <person name="Horton D.L."/>
            <person name="Alikhan N.F."/>
            <person name="Baker D."/>
            <person name="Gharbi K."/>
            <person name="Hall N."/>
            <person name="Watson M."/>
            <person name="Adriaenssens E.M."/>
            <person name="Foster-Nyarko E."/>
            <person name="Jarju S."/>
            <person name="Secka A."/>
            <person name="Antonio M."/>
            <person name="Oren A."/>
            <person name="Chaudhuri R.R."/>
            <person name="La Ragione R."/>
            <person name="Hildebrand F."/>
            <person name="Pallen M.J."/>
        </authorList>
    </citation>
    <scope>NUCLEOTIDE SEQUENCE</scope>
    <source>
        <strain evidence="3">CHK154-7741</strain>
    </source>
</reference>
<dbReference type="Pfam" id="PF12844">
    <property type="entry name" value="HTH_19"/>
    <property type="match status" value="1"/>
</dbReference>
<dbReference type="InterPro" id="IPR010982">
    <property type="entry name" value="Lambda_DNA-bd_dom_sf"/>
</dbReference>
<dbReference type="GO" id="GO:0003700">
    <property type="term" value="F:DNA-binding transcription factor activity"/>
    <property type="evidence" value="ECO:0007669"/>
    <property type="project" value="TreeGrafter"/>
</dbReference>
<dbReference type="GO" id="GO:0003677">
    <property type="term" value="F:DNA binding"/>
    <property type="evidence" value="ECO:0007669"/>
    <property type="project" value="UniProtKB-KW"/>
</dbReference>
<organism evidence="3 4">
    <name type="scientific">Candidatus Limenecus avicola</name>
    <dbReference type="NCBI Taxonomy" id="2840847"/>
    <lineage>
        <taxon>Bacteria</taxon>
        <taxon>Bacillati</taxon>
        <taxon>Bacillota</taxon>
        <taxon>Clostridia</taxon>
        <taxon>Eubacteriales</taxon>
        <taxon>Clostridiaceae</taxon>
        <taxon>Clostridiaceae incertae sedis</taxon>
        <taxon>Candidatus Limenecus</taxon>
    </lineage>
</organism>
<dbReference type="AlphaFoldDB" id="A0A9D1MZF5"/>
<dbReference type="PANTHER" id="PTHR46797">
    <property type="entry name" value="HTH-TYPE TRANSCRIPTIONAL REGULATOR"/>
    <property type="match status" value="1"/>
</dbReference>
<name>A0A9D1MZF5_9CLOT</name>
<feature type="domain" description="HTH cro/C1-type" evidence="2">
    <location>
        <begin position="11"/>
        <end position="65"/>
    </location>
</feature>
<dbReference type="SMART" id="SM00530">
    <property type="entry name" value="HTH_XRE"/>
    <property type="match status" value="1"/>
</dbReference>
<dbReference type="SUPFAM" id="SSF47413">
    <property type="entry name" value="lambda repressor-like DNA-binding domains"/>
    <property type="match status" value="1"/>
</dbReference>
<evidence type="ECO:0000313" key="4">
    <source>
        <dbReference type="Proteomes" id="UP000886748"/>
    </source>
</evidence>
<dbReference type="GO" id="GO:0005829">
    <property type="term" value="C:cytosol"/>
    <property type="evidence" value="ECO:0007669"/>
    <property type="project" value="TreeGrafter"/>
</dbReference>
<proteinExistence type="predicted"/>
<evidence type="ECO:0000256" key="1">
    <source>
        <dbReference type="ARBA" id="ARBA00023125"/>
    </source>
</evidence>
<reference evidence="3" key="1">
    <citation type="submission" date="2020-10" db="EMBL/GenBank/DDBJ databases">
        <authorList>
            <person name="Gilroy R."/>
        </authorList>
    </citation>
    <scope>NUCLEOTIDE SEQUENCE</scope>
    <source>
        <strain evidence="3">CHK154-7741</strain>
    </source>
</reference>
<dbReference type="Proteomes" id="UP000886748">
    <property type="component" value="Unassembled WGS sequence"/>
</dbReference>
<evidence type="ECO:0000259" key="2">
    <source>
        <dbReference type="PROSITE" id="PS50943"/>
    </source>
</evidence>
<evidence type="ECO:0000313" key="3">
    <source>
        <dbReference type="EMBL" id="HIU92121.1"/>
    </source>
</evidence>
<dbReference type="PANTHER" id="PTHR46797:SF1">
    <property type="entry name" value="METHYLPHOSPHONATE SYNTHASE"/>
    <property type="match status" value="1"/>
</dbReference>
<dbReference type="Gene3D" id="1.10.260.40">
    <property type="entry name" value="lambda repressor-like DNA-binding domains"/>
    <property type="match status" value="1"/>
</dbReference>
<dbReference type="PROSITE" id="PS50943">
    <property type="entry name" value="HTH_CROC1"/>
    <property type="match status" value="1"/>
</dbReference>
<accession>A0A9D1MZF5</accession>
<dbReference type="InterPro" id="IPR050807">
    <property type="entry name" value="TransReg_Diox_bact_type"/>
</dbReference>
<sequence>MNIKKLLGKRIKELRKNKGITQEALSEKAGIDSKHLSRIECGVNFPSLDLLSKIATILEIEPYLLFQTIHLRGKSVLIKEINAVLESQSEANVRIFYKVLMDIIS</sequence>
<keyword evidence="1" id="KW-0238">DNA-binding</keyword>
<dbReference type="InterPro" id="IPR001387">
    <property type="entry name" value="Cro/C1-type_HTH"/>
</dbReference>
<protein>
    <submittedName>
        <fullName evidence="3">Helix-turn-helix transcriptional regulator</fullName>
    </submittedName>
</protein>